<comment type="caution">
    <text evidence="2">The sequence shown here is derived from an EMBL/GenBank/DDBJ whole genome shotgun (WGS) entry which is preliminary data.</text>
</comment>
<feature type="transmembrane region" description="Helical" evidence="1">
    <location>
        <begin position="280"/>
        <end position="305"/>
    </location>
</feature>
<feature type="transmembrane region" description="Helical" evidence="1">
    <location>
        <begin position="325"/>
        <end position="344"/>
    </location>
</feature>
<feature type="transmembrane region" description="Helical" evidence="1">
    <location>
        <begin position="153"/>
        <end position="174"/>
    </location>
</feature>
<feature type="transmembrane region" description="Helical" evidence="1">
    <location>
        <begin position="48"/>
        <end position="70"/>
    </location>
</feature>
<keyword evidence="1" id="KW-0472">Membrane</keyword>
<feature type="transmembrane region" description="Helical" evidence="1">
    <location>
        <begin position="12"/>
        <end position="36"/>
    </location>
</feature>
<evidence type="ECO:0000313" key="3">
    <source>
        <dbReference type="Proteomes" id="UP000234460"/>
    </source>
</evidence>
<organism evidence="2 3">
    <name type="scientific">Leptospira interrogans serovar Manilae</name>
    <dbReference type="NCBI Taxonomy" id="214675"/>
    <lineage>
        <taxon>Bacteria</taxon>
        <taxon>Pseudomonadati</taxon>
        <taxon>Spirochaetota</taxon>
        <taxon>Spirochaetia</taxon>
        <taxon>Leptospirales</taxon>
        <taxon>Leptospiraceae</taxon>
        <taxon>Leptospira</taxon>
    </lineage>
</organism>
<reference evidence="2 3" key="1">
    <citation type="submission" date="2017-11" db="EMBL/GenBank/DDBJ databases">
        <authorList>
            <person name="Lechat P."/>
        </authorList>
    </citation>
    <scope>NUCLEOTIDE SEQUENCE [LARGE SCALE GENOMIC DNA]</scope>
    <source>
        <strain evidence="2">L495</strain>
    </source>
</reference>
<name>A0AAQ1P3B4_LEPIR</name>
<feature type="transmembrane region" description="Helical" evidence="1">
    <location>
        <begin position="90"/>
        <end position="111"/>
    </location>
</feature>
<accession>A0AAQ1P3B4</accession>
<dbReference type="AlphaFoldDB" id="A0AAQ1P3B4"/>
<protein>
    <submittedName>
        <fullName evidence="2">Membrane protein</fullName>
    </submittedName>
</protein>
<evidence type="ECO:0000313" key="2">
    <source>
        <dbReference type="EMBL" id="SOR63095.1"/>
    </source>
</evidence>
<feature type="transmembrane region" description="Helical" evidence="1">
    <location>
        <begin position="242"/>
        <end position="260"/>
    </location>
</feature>
<keyword evidence="1" id="KW-1133">Transmembrane helix</keyword>
<dbReference type="Proteomes" id="UP000234460">
    <property type="component" value="Chromosome LMANV2"/>
</dbReference>
<proteinExistence type="predicted"/>
<feature type="transmembrane region" description="Helical" evidence="1">
    <location>
        <begin position="203"/>
        <end position="221"/>
    </location>
</feature>
<gene>
    <name evidence="2" type="ORF">LMANV2_60116</name>
</gene>
<dbReference type="EMBL" id="OEJX01000056">
    <property type="protein sequence ID" value="SOR63095.1"/>
    <property type="molecule type" value="Genomic_DNA"/>
</dbReference>
<sequence>MGPEIGFDGNQILNFNLEILICSVFFYLSSILFWLASTTIVNLEKRNLPATFTITLLIVVSMLFGFFSWIGESGILKILNYPAVYFFPGIFGLILIPFGWLFINVWFLGFLKVKQNNGVSQNVPTDFWKTNVLGLLFTDLNDRSIKAYFVRMGYYKFFILLLLSSQIFAIIFFLNWSSKFPLNLSISIFSFWNVVPFSFRLSYLFYILICISVPIIGLFSFRTSKKILPEIAKNKAVPYLKTISLLLLGVVILVFFLFLGGEIGIIEDPVLKLFLNPVPFYVFLIGIQFLVSISVLALGQALISYEIFTGRILPKIGLRQEWKKINLGFLLITFLYFIISTLGFSKIELFLIGSYVYNVSRTFLLKKNKELRLAKNSILNSIITTENIAENVISSPKEKLQKPFEILCSDILETSSALFISESRIPFVADMILTYPIDLEKNKNIDYNIFKKQNVFFENEDITYLEENDIPDFVLCLKVLNDHSGEGLLFLGQKENGGLYAEEEIETAKAAASWILFSLFVESNSLILSSLQKKHIEEQRIFDYKTRQILHDEILPEIHSSILMFSQLKNDKIFSEQIQLLTNLHKRISSFLRELPDASLEIQRFGLIEALIRLTGSEFETSWFDWDFDSELKYRFPITKPEALEILFYACRESIRNAAKYSGERANEKISIAFLESDKDKKGILIRIKNKIENDKTNVPESAGQGLRIHSALLKIFGGYLTLEFLNANTAFVEIFLPEDKID</sequence>
<keyword evidence="1" id="KW-0812">Transmembrane</keyword>
<evidence type="ECO:0000256" key="1">
    <source>
        <dbReference type="SAM" id="Phobius"/>
    </source>
</evidence>